<feature type="DNA-binding region" description="H-T-H motif" evidence="4">
    <location>
        <begin position="46"/>
        <end position="65"/>
    </location>
</feature>
<dbReference type="InterPro" id="IPR036271">
    <property type="entry name" value="Tet_transcr_reg_TetR-rel_C_sf"/>
</dbReference>
<keyword evidence="3" id="KW-0804">Transcription</keyword>
<evidence type="ECO:0000259" key="5">
    <source>
        <dbReference type="PROSITE" id="PS50977"/>
    </source>
</evidence>
<evidence type="ECO:0000313" key="7">
    <source>
        <dbReference type="Proteomes" id="UP001410394"/>
    </source>
</evidence>
<gene>
    <name evidence="6" type="ORF">ABDB84_01135</name>
</gene>
<dbReference type="Pfam" id="PF00440">
    <property type="entry name" value="TetR_N"/>
    <property type="match status" value="1"/>
</dbReference>
<comment type="caution">
    <text evidence="6">The sequence shown here is derived from an EMBL/GenBank/DDBJ whole genome shotgun (WGS) entry which is preliminary data.</text>
</comment>
<evidence type="ECO:0000313" key="6">
    <source>
        <dbReference type="EMBL" id="MEN3067058.1"/>
    </source>
</evidence>
<dbReference type="InterPro" id="IPR001647">
    <property type="entry name" value="HTH_TetR"/>
</dbReference>
<proteinExistence type="predicted"/>
<evidence type="ECO:0000256" key="4">
    <source>
        <dbReference type="PROSITE-ProRule" id="PRU00335"/>
    </source>
</evidence>
<evidence type="ECO:0000256" key="3">
    <source>
        <dbReference type="ARBA" id="ARBA00023163"/>
    </source>
</evidence>
<dbReference type="Proteomes" id="UP001410394">
    <property type="component" value="Unassembled WGS sequence"/>
</dbReference>
<dbReference type="InterPro" id="IPR050109">
    <property type="entry name" value="HTH-type_TetR-like_transc_reg"/>
</dbReference>
<evidence type="ECO:0000256" key="1">
    <source>
        <dbReference type="ARBA" id="ARBA00023015"/>
    </source>
</evidence>
<accession>A0ABU9YTW1</accession>
<dbReference type="PANTHER" id="PTHR30055">
    <property type="entry name" value="HTH-TYPE TRANSCRIPTIONAL REGULATOR RUTR"/>
    <property type="match status" value="1"/>
</dbReference>
<feature type="domain" description="HTH tetR-type" evidence="5">
    <location>
        <begin position="23"/>
        <end position="83"/>
    </location>
</feature>
<dbReference type="EMBL" id="JBDIVE010000001">
    <property type="protein sequence ID" value="MEN3067058.1"/>
    <property type="molecule type" value="Genomic_DNA"/>
</dbReference>
<reference evidence="6 7" key="1">
    <citation type="journal article" date="2018" name="Int. J. Syst. Evol. Microbiol.">
        <title>Uliginosibacterium sediminicola sp. nov., isolated from freshwater sediment.</title>
        <authorList>
            <person name="Hwang W.M."/>
            <person name="Kim S.M."/>
            <person name="Kang K."/>
            <person name="Ahn T.Y."/>
        </authorList>
    </citation>
    <scope>NUCLEOTIDE SEQUENCE [LARGE SCALE GENOMIC DNA]</scope>
    <source>
        <strain evidence="6 7">M1-21</strain>
    </source>
</reference>
<dbReference type="PROSITE" id="PS50977">
    <property type="entry name" value="HTH_TETR_2"/>
    <property type="match status" value="1"/>
</dbReference>
<protein>
    <submittedName>
        <fullName evidence="6">TetR/AcrR family transcriptional regulator</fullName>
    </submittedName>
</protein>
<dbReference type="PANTHER" id="PTHR30055:SF220">
    <property type="entry name" value="TETR-FAMILY REGULATORY PROTEIN"/>
    <property type="match status" value="1"/>
</dbReference>
<dbReference type="InterPro" id="IPR025996">
    <property type="entry name" value="MT1864/Rv1816-like_C"/>
</dbReference>
<organism evidence="6 7">
    <name type="scientific">Uliginosibacterium sediminicola</name>
    <dbReference type="NCBI Taxonomy" id="2024550"/>
    <lineage>
        <taxon>Bacteria</taxon>
        <taxon>Pseudomonadati</taxon>
        <taxon>Pseudomonadota</taxon>
        <taxon>Betaproteobacteria</taxon>
        <taxon>Rhodocyclales</taxon>
        <taxon>Zoogloeaceae</taxon>
        <taxon>Uliginosibacterium</taxon>
    </lineage>
</organism>
<evidence type="ECO:0000256" key="2">
    <source>
        <dbReference type="ARBA" id="ARBA00023125"/>
    </source>
</evidence>
<keyword evidence="7" id="KW-1185">Reference proteome</keyword>
<name>A0ABU9YTW1_9RHOO</name>
<keyword evidence="1" id="KW-0805">Transcription regulation</keyword>
<dbReference type="Pfam" id="PF13305">
    <property type="entry name" value="TetR_C_33"/>
    <property type="match status" value="1"/>
</dbReference>
<dbReference type="Gene3D" id="1.10.357.10">
    <property type="entry name" value="Tetracycline Repressor, domain 2"/>
    <property type="match status" value="1"/>
</dbReference>
<dbReference type="RefSeq" id="WP_345917826.1">
    <property type="nucleotide sequence ID" value="NZ_JBDIVE010000001.1"/>
</dbReference>
<dbReference type="SUPFAM" id="SSF46689">
    <property type="entry name" value="Homeodomain-like"/>
    <property type="match status" value="1"/>
</dbReference>
<sequence length="213" mass="21940">MNTAADPAAEGSAASRPSSYHHGALPQALLSAVGEVLAEGGADAFSLRAVARRAGVSHAAPAHHFGDARGLLTAYAAQSFAALTQALQAAAAVQTEPVARLKALGAAYVGFALAHPARYQLMFRSARIDAQEPALREASQAAFAQLAQAVAALSGRAQALDARDPQVLLAWSAVHGFAMLVLERQLDSLRGEAWATQLGAMLDALAPAWAAAR</sequence>
<keyword evidence="2 4" id="KW-0238">DNA-binding</keyword>
<dbReference type="SUPFAM" id="SSF48498">
    <property type="entry name" value="Tetracyclin repressor-like, C-terminal domain"/>
    <property type="match status" value="1"/>
</dbReference>
<dbReference type="InterPro" id="IPR009057">
    <property type="entry name" value="Homeodomain-like_sf"/>
</dbReference>